<evidence type="ECO:0000256" key="4">
    <source>
        <dbReference type="RuleBase" id="RU003704"/>
    </source>
</evidence>
<protein>
    <recommendedName>
        <fullName evidence="5">Carbohydrate kinase PfkB domain-containing protein</fullName>
    </recommendedName>
</protein>
<keyword evidence="3 4" id="KW-0418">Kinase</keyword>
<reference evidence="6 7" key="1">
    <citation type="submission" date="2017-03" db="EMBL/GenBank/DDBJ databases">
        <title>Draft Genome sequence of Marispirochaeta sp. strain JC444.</title>
        <authorList>
            <person name="Shivani Y."/>
            <person name="Subhash Y."/>
            <person name="Sasikala C."/>
            <person name="Ramana C."/>
        </authorList>
    </citation>
    <scope>NUCLEOTIDE SEQUENCE [LARGE SCALE GENOMIC DNA]</scope>
    <source>
        <strain evidence="6 7">JC444</strain>
    </source>
</reference>
<dbReference type="OrthoDB" id="9775849at2"/>
<accession>A0A1Y1S1L5</accession>
<dbReference type="InterPro" id="IPR029056">
    <property type="entry name" value="Ribokinase-like"/>
</dbReference>
<evidence type="ECO:0000313" key="6">
    <source>
        <dbReference type="EMBL" id="ORC37380.1"/>
    </source>
</evidence>
<comment type="caution">
    <text evidence="6">The sequence shown here is derived from an EMBL/GenBank/DDBJ whole genome shotgun (WGS) entry which is preliminary data.</text>
</comment>
<evidence type="ECO:0000256" key="1">
    <source>
        <dbReference type="ARBA" id="ARBA00010688"/>
    </source>
</evidence>
<proteinExistence type="inferred from homology"/>
<dbReference type="RefSeq" id="WP_083048595.1">
    <property type="nucleotide sequence ID" value="NZ_MWQY01000003.1"/>
</dbReference>
<dbReference type="InterPro" id="IPR002173">
    <property type="entry name" value="Carboh/pur_kinase_PfkB_CS"/>
</dbReference>
<evidence type="ECO:0000313" key="7">
    <source>
        <dbReference type="Proteomes" id="UP000192343"/>
    </source>
</evidence>
<dbReference type="Pfam" id="PF00294">
    <property type="entry name" value="PfkB"/>
    <property type="match status" value="1"/>
</dbReference>
<comment type="similarity">
    <text evidence="1 4">Belongs to the carbohydrate kinase PfkB family.</text>
</comment>
<keyword evidence="7" id="KW-1185">Reference proteome</keyword>
<dbReference type="PANTHER" id="PTHR42774:SF3">
    <property type="entry name" value="KETOHEXOKINASE"/>
    <property type="match status" value="1"/>
</dbReference>
<dbReference type="InterPro" id="IPR011611">
    <property type="entry name" value="PfkB_dom"/>
</dbReference>
<evidence type="ECO:0000256" key="3">
    <source>
        <dbReference type="ARBA" id="ARBA00022777"/>
    </source>
</evidence>
<evidence type="ECO:0000259" key="5">
    <source>
        <dbReference type="Pfam" id="PF00294"/>
    </source>
</evidence>
<sequence length="305" mass="33643">MKRILGLGGIAYDILSVIPNMPAWEEVEYIEEYQVQQGGMVATGLVTAAKLGADTEIISAIGNDTEGMSHLENFNRFGIKCDNVMISNENRSAVTLVLIHSSTGRRSFIHYKGVNGLSNLNINKINYENVSHMLFDGFFFETALKAAIKARKMNIVTVTDLSPKNRDPRLTEYLKYIDYPVLSELFLCSYTNISDPIEAGKSLLQNGNKALIVTCGEKGSYIIKKDGIENIPAYKVNVIDSTGAGDVFHGAFIFALWKGYDLKKTVRFANACAAINCQTVGGQKGIPTLEEVQEFTIKKEKMSLS</sequence>
<dbReference type="PROSITE" id="PS00584">
    <property type="entry name" value="PFKB_KINASES_2"/>
    <property type="match status" value="1"/>
</dbReference>
<dbReference type="SUPFAM" id="SSF53613">
    <property type="entry name" value="Ribokinase-like"/>
    <property type="match status" value="1"/>
</dbReference>
<gene>
    <name evidence="6" type="ORF">B4O97_04095</name>
</gene>
<keyword evidence="2 4" id="KW-0808">Transferase</keyword>
<evidence type="ECO:0000256" key="2">
    <source>
        <dbReference type="ARBA" id="ARBA00022679"/>
    </source>
</evidence>
<name>A0A1Y1S1L5_9SPIO</name>
<dbReference type="PANTHER" id="PTHR42774">
    <property type="entry name" value="PHOSPHOTRANSFERASE SYSTEM TRANSPORT PROTEIN"/>
    <property type="match status" value="1"/>
</dbReference>
<dbReference type="Proteomes" id="UP000192343">
    <property type="component" value="Unassembled WGS sequence"/>
</dbReference>
<feature type="domain" description="Carbohydrate kinase PfkB" evidence="5">
    <location>
        <begin position="26"/>
        <end position="288"/>
    </location>
</feature>
<dbReference type="AlphaFoldDB" id="A0A1Y1S1L5"/>
<dbReference type="Gene3D" id="3.40.1190.20">
    <property type="match status" value="1"/>
</dbReference>
<dbReference type="STRING" id="1963862.B4O97_04095"/>
<dbReference type="InterPro" id="IPR002139">
    <property type="entry name" value="Ribo/fructo_kinase"/>
</dbReference>
<dbReference type="GO" id="GO:0016301">
    <property type="term" value="F:kinase activity"/>
    <property type="evidence" value="ECO:0007669"/>
    <property type="project" value="UniProtKB-KW"/>
</dbReference>
<dbReference type="InterPro" id="IPR052562">
    <property type="entry name" value="Ketohexokinase-related"/>
</dbReference>
<organism evidence="6 7">
    <name type="scientific">Marispirochaeta aestuarii</name>
    <dbReference type="NCBI Taxonomy" id="1963862"/>
    <lineage>
        <taxon>Bacteria</taxon>
        <taxon>Pseudomonadati</taxon>
        <taxon>Spirochaetota</taxon>
        <taxon>Spirochaetia</taxon>
        <taxon>Spirochaetales</taxon>
        <taxon>Spirochaetaceae</taxon>
        <taxon>Marispirochaeta</taxon>
    </lineage>
</organism>
<dbReference type="PRINTS" id="PR00990">
    <property type="entry name" value="RIBOKINASE"/>
</dbReference>
<dbReference type="EMBL" id="MWQY01000003">
    <property type="protein sequence ID" value="ORC37380.1"/>
    <property type="molecule type" value="Genomic_DNA"/>
</dbReference>